<evidence type="ECO:0000313" key="8">
    <source>
        <dbReference type="Proteomes" id="UP000436088"/>
    </source>
</evidence>
<keyword evidence="3" id="KW-1133">Transmembrane helix</keyword>
<dbReference type="InterPro" id="IPR045119">
    <property type="entry name" value="SUN1-5"/>
</dbReference>
<dbReference type="EMBL" id="VEPZ02000788">
    <property type="protein sequence ID" value="KAE8719436.1"/>
    <property type="molecule type" value="Genomic_DNA"/>
</dbReference>
<dbReference type="GO" id="GO:0016020">
    <property type="term" value="C:membrane"/>
    <property type="evidence" value="ECO:0007669"/>
    <property type="project" value="UniProtKB-SubCell"/>
</dbReference>
<dbReference type="Pfam" id="PF07738">
    <property type="entry name" value="Sad1_UNC"/>
    <property type="match status" value="1"/>
</dbReference>
<dbReference type="GO" id="GO:0043495">
    <property type="term" value="F:protein-membrane adaptor activity"/>
    <property type="evidence" value="ECO:0007669"/>
    <property type="project" value="TreeGrafter"/>
</dbReference>
<evidence type="ECO:0000259" key="6">
    <source>
        <dbReference type="PROSITE" id="PS51469"/>
    </source>
</evidence>
<dbReference type="AlphaFoldDB" id="A0A6A3BRA4"/>
<name>A0A6A3BRA4_HIBSY</name>
<evidence type="ECO:0000256" key="3">
    <source>
        <dbReference type="ARBA" id="ARBA00022989"/>
    </source>
</evidence>
<keyword evidence="4" id="KW-0472">Membrane</keyword>
<keyword evidence="5" id="KW-0175">Coiled coil</keyword>
<evidence type="ECO:0000313" key="7">
    <source>
        <dbReference type="EMBL" id="KAE8719436.1"/>
    </source>
</evidence>
<evidence type="ECO:0000256" key="1">
    <source>
        <dbReference type="ARBA" id="ARBA00004370"/>
    </source>
</evidence>
<keyword evidence="2" id="KW-0812">Transmembrane</keyword>
<evidence type="ECO:0000256" key="4">
    <source>
        <dbReference type="ARBA" id="ARBA00023136"/>
    </source>
</evidence>
<dbReference type="PANTHER" id="PTHR12911">
    <property type="entry name" value="SAD1/UNC-84-LIKE PROTEIN-RELATED"/>
    <property type="match status" value="1"/>
</dbReference>
<reference evidence="7" key="1">
    <citation type="submission" date="2019-09" db="EMBL/GenBank/DDBJ databases">
        <title>Draft genome information of white flower Hibiscus syriacus.</title>
        <authorList>
            <person name="Kim Y.-M."/>
        </authorList>
    </citation>
    <scope>NUCLEOTIDE SEQUENCE [LARGE SCALE GENOMIC DNA]</scope>
    <source>
        <strain evidence="7">YM2019G1</strain>
    </source>
</reference>
<gene>
    <name evidence="7" type="ORF">F3Y22_tig00109957pilonHSYRG00041</name>
</gene>
<dbReference type="InterPro" id="IPR012919">
    <property type="entry name" value="SUN_dom"/>
</dbReference>
<accession>A0A6A3BRA4</accession>
<dbReference type="PROSITE" id="PS51469">
    <property type="entry name" value="SUN"/>
    <property type="match status" value="1"/>
</dbReference>
<comment type="subcellular location">
    <subcellularLocation>
        <location evidence="1">Membrane</location>
    </subcellularLocation>
</comment>
<sequence>MGCRYFTSELPRALSALLSTKLRRSSVARRPPNSLFPQIARRFIWGGSKVKPKIALVNWETCCQPNENGGLGLWSLRAQNEAFLIKLCYNFLIRPNSMREKIIRAKYKVKEMMPLSINSRNGSFVWKSLSKVWNHIRENVCWSIGDGQKTSFWHDVWINDMGFLQENVSTAHVPDSLATVRDFTLNSGDWNLPLLRQILPEDVVQRIFAMPPPSDLYGSNIPIWRWDQSGICSVKSAFNLLNKDNWDPRDYKWKIAWDFRGPQRIRSFIWLDSSTPRPRHRLNSVNGWKAPDHGVLKLNTDGSFHPTTLEAASGGVIRDIAGDWVVGFWRNVGRYLHRRWRMQVRHVPRETNTLADKIAKMGRGGSMGLTKLDAPPPGIQSSQPRPCVAEEKEHLLITVVDVVDKKLENEIGGLSRELNEIIEGRTALLEKALKKLEQKSEEFDKSFNEVTSADLLTKEEFGKMYEQMLKEKGENGVSEDPLSLSDLRAYAREILKDKIEKHASDGLVRVVCVVFRDADKILKPSFGEPVQCFPLKGSNGFVQIKSRAAIIPEAVTLEHVAKSVAYDRSSAPKDCRVSGWLQGRDPDFAVDPNKMFLLAEFTYDLEKSNAQTFDVLNSAGIDIVDTVRLDFSSNHGSASHTCIYRLRVHGHEPDSVSMVKTES</sequence>
<feature type="domain" description="SUN" evidence="6">
    <location>
        <begin position="475"/>
        <end position="653"/>
    </location>
</feature>
<protein>
    <submittedName>
        <fullName evidence="7">Protein ETHYLENE INSENSITIVE 3-like isoform 1</fullName>
    </submittedName>
</protein>
<dbReference type="PANTHER" id="PTHR12911:SF8">
    <property type="entry name" value="KLAROID PROTEIN-RELATED"/>
    <property type="match status" value="1"/>
</dbReference>
<proteinExistence type="predicted"/>
<dbReference type="Proteomes" id="UP000436088">
    <property type="component" value="Unassembled WGS sequence"/>
</dbReference>
<organism evidence="7 8">
    <name type="scientific">Hibiscus syriacus</name>
    <name type="common">Rose of Sharon</name>
    <dbReference type="NCBI Taxonomy" id="106335"/>
    <lineage>
        <taxon>Eukaryota</taxon>
        <taxon>Viridiplantae</taxon>
        <taxon>Streptophyta</taxon>
        <taxon>Embryophyta</taxon>
        <taxon>Tracheophyta</taxon>
        <taxon>Spermatophyta</taxon>
        <taxon>Magnoliopsida</taxon>
        <taxon>eudicotyledons</taxon>
        <taxon>Gunneridae</taxon>
        <taxon>Pentapetalae</taxon>
        <taxon>rosids</taxon>
        <taxon>malvids</taxon>
        <taxon>Malvales</taxon>
        <taxon>Malvaceae</taxon>
        <taxon>Malvoideae</taxon>
        <taxon>Hibiscus</taxon>
    </lineage>
</organism>
<feature type="coiled-coil region" evidence="5">
    <location>
        <begin position="419"/>
        <end position="449"/>
    </location>
</feature>
<evidence type="ECO:0000256" key="5">
    <source>
        <dbReference type="SAM" id="Coils"/>
    </source>
</evidence>
<evidence type="ECO:0000256" key="2">
    <source>
        <dbReference type="ARBA" id="ARBA00022692"/>
    </source>
</evidence>
<dbReference type="Gene3D" id="2.60.120.260">
    <property type="entry name" value="Galactose-binding domain-like"/>
    <property type="match status" value="1"/>
</dbReference>
<dbReference type="GO" id="GO:0005635">
    <property type="term" value="C:nuclear envelope"/>
    <property type="evidence" value="ECO:0007669"/>
    <property type="project" value="TreeGrafter"/>
</dbReference>
<comment type="caution">
    <text evidence="7">The sequence shown here is derived from an EMBL/GenBank/DDBJ whole genome shotgun (WGS) entry which is preliminary data.</text>
</comment>
<keyword evidence="8" id="KW-1185">Reference proteome</keyword>